<reference evidence="1" key="2">
    <citation type="journal article" date="2015" name="Fish Shellfish Immunol.">
        <title>Early steps in the European eel (Anguilla anguilla)-Vibrio vulnificus interaction in the gills: Role of the RtxA13 toxin.</title>
        <authorList>
            <person name="Callol A."/>
            <person name="Pajuelo D."/>
            <person name="Ebbesson L."/>
            <person name="Teles M."/>
            <person name="MacKenzie S."/>
            <person name="Amaro C."/>
        </authorList>
    </citation>
    <scope>NUCLEOTIDE SEQUENCE</scope>
</reference>
<protein>
    <submittedName>
        <fullName evidence="1">Uncharacterized protein</fullName>
    </submittedName>
</protein>
<dbReference type="EMBL" id="GBXM01019681">
    <property type="protein sequence ID" value="JAH88896.1"/>
    <property type="molecule type" value="Transcribed_RNA"/>
</dbReference>
<accession>A0A0E9WF33</accession>
<proteinExistence type="predicted"/>
<name>A0A0E9WF33_ANGAN</name>
<evidence type="ECO:0000313" key="1">
    <source>
        <dbReference type="EMBL" id="JAH88896.1"/>
    </source>
</evidence>
<organism evidence="1">
    <name type="scientific">Anguilla anguilla</name>
    <name type="common">European freshwater eel</name>
    <name type="synonym">Muraena anguilla</name>
    <dbReference type="NCBI Taxonomy" id="7936"/>
    <lineage>
        <taxon>Eukaryota</taxon>
        <taxon>Metazoa</taxon>
        <taxon>Chordata</taxon>
        <taxon>Craniata</taxon>
        <taxon>Vertebrata</taxon>
        <taxon>Euteleostomi</taxon>
        <taxon>Actinopterygii</taxon>
        <taxon>Neopterygii</taxon>
        <taxon>Teleostei</taxon>
        <taxon>Anguilliformes</taxon>
        <taxon>Anguillidae</taxon>
        <taxon>Anguilla</taxon>
    </lineage>
</organism>
<dbReference type="AlphaFoldDB" id="A0A0E9WF33"/>
<reference evidence="1" key="1">
    <citation type="submission" date="2014-11" db="EMBL/GenBank/DDBJ databases">
        <authorList>
            <person name="Amaro Gonzalez C."/>
        </authorList>
    </citation>
    <scope>NUCLEOTIDE SEQUENCE</scope>
</reference>
<sequence>MESQEQPYQWHIPNPWVSTPSFQLDSQSNLLPTTLTAVDKPYDILVPSQDTQSKQHWEHCVQV</sequence>